<evidence type="ECO:0000259" key="1">
    <source>
        <dbReference type="Pfam" id="PF03235"/>
    </source>
</evidence>
<feature type="domain" description="GmrSD restriction endonucleases N-terminal" evidence="1">
    <location>
        <begin position="13"/>
        <end position="215"/>
    </location>
</feature>
<protein>
    <recommendedName>
        <fullName evidence="1">GmrSD restriction endonucleases N-terminal domain-containing protein</fullName>
    </recommendedName>
</protein>
<comment type="caution">
    <text evidence="2">The sequence shown here is derived from an EMBL/GenBank/DDBJ whole genome shotgun (WGS) entry which is preliminary data.</text>
</comment>
<dbReference type="EMBL" id="VSSQ01002005">
    <property type="protein sequence ID" value="MPM12660.1"/>
    <property type="molecule type" value="Genomic_DNA"/>
</dbReference>
<proteinExistence type="predicted"/>
<organism evidence="2">
    <name type="scientific">bioreactor metagenome</name>
    <dbReference type="NCBI Taxonomy" id="1076179"/>
    <lineage>
        <taxon>unclassified sequences</taxon>
        <taxon>metagenomes</taxon>
        <taxon>ecological metagenomes</taxon>
    </lineage>
</organism>
<name>A0A644X922_9ZZZZ</name>
<accession>A0A644X922</accession>
<dbReference type="InterPro" id="IPR004919">
    <property type="entry name" value="GmrSD_N"/>
</dbReference>
<dbReference type="AlphaFoldDB" id="A0A644X922"/>
<dbReference type="PANTHER" id="PTHR35149">
    <property type="entry name" value="SLL5132 PROTEIN"/>
    <property type="match status" value="1"/>
</dbReference>
<dbReference type="PANTHER" id="PTHR35149:SF1">
    <property type="entry name" value="DUF5655 DOMAIN-CONTAINING PROTEIN"/>
    <property type="match status" value="1"/>
</dbReference>
<dbReference type="Pfam" id="PF03235">
    <property type="entry name" value="GmrSD_N"/>
    <property type="match status" value="1"/>
</dbReference>
<sequence length="618" mass="73951">MNENELVLKSINQLMDYSFFIPSYQRGYRWTEKQVEELLEDIWAFAINPPKQEEGKMRPFYCLQPIVVKQKNGIADEWEVIDGQQRLTTVFLILKNLESQIRKKNIKRVFYETREESEKFLTEIKEDDAEKNIDFYHIAQANKAIQNWFDKKANATDEVNEYVTPEAKFAPTFLTDTKVIWYVINDGSDSYDIFTRLNIGKIQLTNSELIKALFLKKWNNAEAVDKLRLKQLQIATEWDRIENTLQDDSFWYFIYNKPESKNPKYANRIEYIFDLMKNKPDGEDEKYTFYKFYEDFEASKNKNKYKIPDTDALWLSVKKYFLTFEEWYKDRELYHLIGFLISTGYKIENILPEKENKETKFKSKTDFKTFLKDEIRQKVKFDISNLNYGDDKIKTVLLLFNIQTILSNEKSNMRFPFNLYKNEYWDIEHVRSQTDKNITGNDRKEWAKDMLEYFTGFAEESEQKQYIDTIENNGIEVFRTISKKEQSKNTLSELYHVAYDDKIDDARFSSVYNQVRIEFKEDNEPSKCAISNLALLDSATNRSYKNAFFPIKRKIILQNDKRGTFIPICTKNVFMKAYSKKFDEVMYWNKYDADFYLQAIEETLFDYLPKKQVSNDNE</sequence>
<reference evidence="2" key="1">
    <citation type="submission" date="2019-08" db="EMBL/GenBank/DDBJ databases">
        <authorList>
            <person name="Kucharzyk K."/>
            <person name="Murdoch R.W."/>
            <person name="Higgins S."/>
            <person name="Loffler F."/>
        </authorList>
    </citation>
    <scope>NUCLEOTIDE SEQUENCE</scope>
</reference>
<gene>
    <name evidence="2" type="ORF">SDC9_59014</name>
</gene>
<evidence type="ECO:0000313" key="2">
    <source>
        <dbReference type="EMBL" id="MPM12660.1"/>
    </source>
</evidence>